<comment type="similarity">
    <text evidence="1 2">Belongs to the enoyl-CoA hydratase/isomerase family.</text>
</comment>
<gene>
    <name evidence="4" type="ORF">ACFFRE_04815</name>
</gene>
<protein>
    <submittedName>
        <fullName evidence="4">Crotonase/enoyl-CoA hydratase family protein</fullName>
    </submittedName>
</protein>
<dbReference type="NCBIfam" id="NF004794">
    <property type="entry name" value="PRK06142.1"/>
    <property type="match status" value="1"/>
</dbReference>
<dbReference type="Gene3D" id="3.90.226.10">
    <property type="entry name" value="2-enoyl-CoA Hydratase, Chain A, domain 1"/>
    <property type="match status" value="1"/>
</dbReference>
<name>A0ABV6C197_9ACTN</name>
<dbReference type="InterPro" id="IPR029045">
    <property type="entry name" value="ClpP/crotonase-like_dom_sf"/>
</dbReference>
<organism evidence="4 5">
    <name type="scientific">Aciditerrimonas ferrireducens</name>
    <dbReference type="NCBI Taxonomy" id="667306"/>
    <lineage>
        <taxon>Bacteria</taxon>
        <taxon>Bacillati</taxon>
        <taxon>Actinomycetota</taxon>
        <taxon>Acidimicrobiia</taxon>
        <taxon>Acidimicrobiales</taxon>
        <taxon>Acidimicrobiaceae</taxon>
        <taxon>Aciditerrimonas</taxon>
    </lineage>
</organism>
<feature type="compositionally biased region" description="Low complexity" evidence="3">
    <location>
        <begin position="104"/>
        <end position="113"/>
    </location>
</feature>
<evidence type="ECO:0000256" key="2">
    <source>
        <dbReference type="RuleBase" id="RU003707"/>
    </source>
</evidence>
<dbReference type="InterPro" id="IPR018376">
    <property type="entry name" value="Enoyl-CoA_hyd/isom_CS"/>
</dbReference>
<evidence type="ECO:0000313" key="5">
    <source>
        <dbReference type="Proteomes" id="UP001589788"/>
    </source>
</evidence>
<reference evidence="4 5" key="1">
    <citation type="submission" date="2024-09" db="EMBL/GenBank/DDBJ databases">
        <authorList>
            <person name="Sun Q."/>
            <person name="Mori K."/>
        </authorList>
    </citation>
    <scope>NUCLEOTIDE SEQUENCE [LARGE SCALE GENOMIC DNA]</scope>
    <source>
        <strain evidence="4 5">JCM 15389</strain>
    </source>
</reference>
<dbReference type="InterPro" id="IPR001753">
    <property type="entry name" value="Enoyl-CoA_hydra/iso"/>
</dbReference>
<dbReference type="PROSITE" id="PS00166">
    <property type="entry name" value="ENOYL_COA_HYDRATASE"/>
    <property type="match status" value="1"/>
</dbReference>
<sequence length="301" mass="30850">MPAPDPNASAAAGPALSVLSVQVERDRGVGWLWLDRAEARNAMGRAFFAELPQAIGALGADPAVRAVVVAARGPHFSVGLDLKELGSTLAGGPTASGEDQATDPTAPRRSSPAARAFATRRSVLAMQAAITAVADCPKPVLAAVHGACVGGGVDLVTACDIRLASAEAFFSVRETKVAIVADLGTLQRLPRIVPAGAVAELCFTGKDVPAERARALGLVNDVLPDPEALWAAAGAMAAEIAANPPLAVQGTKAVLRASADRTIAEGLDYVATWNAGMLQSDDLVEAMTAFVEKRSPRFTGT</sequence>
<dbReference type="InterPro" id="IPR014748">
    <property type="entry name" value="Enoyl-CoA_hydra_C"/>
</dbReference>
<keyword evidence="5" id="KW-1185">Reference proteome</keyword>
<evidence type="ECO:0000313" key="4">
    <source>
        <dbReference type="EMBL" id="MFC0081470.1"/>
    </source>
</evidence>
<dbReference type="PANTHER" id="PTHR43149">
    <property type="entry name" value="ENOYL-COA HYDRATASE"/>
    <property type="match status" value="1"/>
</dbReference>
<dbReference type="EMBL" id="JBHLYQ010000032">
    <property type="protein sequence ID" value="MFC0081470.1"/>
    <property type="molecule type" value="Genomic_DNA"/>
</dbReference>
<feature type="region of interest" description="Disordered" evidence="3">
    <location>
        <begin position="89"/>
        <end position="113"/>
    </location>
</feature>
<accession>A0ABV6C197</accession>
<dbReference type="InterPro" id="IPR045002">
    <property type="entry name" value="Ech1-like"/>
</dbReference>
<dbReference type="Gene3D" id="1.10.12.10">
    <property type="entry name" value="Lyase 2-enoyl-coa Hydratase, Chain A, domain 2"/>
    <property type="match status" value="1"/>
</dbReference>
<dbReference type="SUPFAM" id="SSF52096">
    <property type="entry name" value="ClpP/crotonase"/>
    <property type="match status" value="1"/>
</dbReference>
<dbReference type="CDD" id="cd06558">
    <property type="entry name" value="crotonase-like"/>
    <property type="match status" value="1"/>
</dbReference>
<proteinExistence type="inferred from homology"/>
<dbReference type="RefSeq" id="WP_377788717.1">
    <property type="nucleotide sequence ID" value="NZ_JBHLYQ010000032.1"/>
</dbReference>
<dbReference type="Proteomes" id="UP001589788">
    <property type="component" value="Unassembled WGS sequence"/>
</dbReference>
<evidence type="ECO:0000256" key="1">
    <source>
        <dbReference type="ARBA" id="ARBA00005254"/>
    </source>
</evidence>
<comment type="caution">
    <text evidence="4">The sequence shown here is derived from an EMBL/GenBank/DDBJ whole genome shotgun (WGS) entry which is preliminary data.</text>
</comment>
<dbReference type="Pfam" id="PF00378">
    <property type="entry name" value="ECH_1"/>
    <property type="match status" value="2"/>
</dbReference>
<evidence type="ECO:0000256" key="3">
    <source>
        <dbReference type="SAM" id="MobiDB-lite"/>
    </source>
</evidence>